<dbReference type="PRINTS" id="PR00261">
    <property type="entry name" value="LDLRECEPTOR"/>
</dbReference>
<dbReference type="Gene3D" id="4.10.400.10">
    <property type="entry name" value="Low-density Lipoprotein Receptor"/>
    <property type="match status" value="11"/>
</dbReference>
<accession>A0A913ZNU4</accession>
<feature type="disulfide bond" evidence="10">
    <location>
        <begin position="393"/>
        <end position="405"/>
    </location>
</feature>
<evidence type="ECO:0000256" key="2">
    <source>
        <dbReference type="ARBA" id="ARBA00004308"/>
    </source>
</evidence>
<keyword evidence="4 12" id="KW-0732">Signal</keyword>
<evidence type="ECO:0000313" key="13">
    <source>
        <dbReference type="EnsemblMetazoa" id="XP_038053463.1"/>
    </source>
</evidence>
<evidence type="ECO:0000256" key="11">
    <source>
        <dbReference type="SAM" id="MobiDB-lite"/>
    </source>
</evidence>
<dbReference type="InterPro" id="IPR002172">
    <property type="entry name" value="LDrepeatLR_classA_rpt"/>
</dbReference>
<keyword evidence="7" id="KW-0472">Membrane</keyword>
<dbReference type="RefSeq" id="XP_038053463.1">
    <property type="nucleotide sequence ID" value="XM_038197535.1"/>
</dbReference>
<feature type="disulfide bond" evidence="10">
    <location>
        <begin position="111"/>
        <end position="126"/>
    </location>
</feature>
<evidence type="ECO:0000256" key="5">
    <source>
        <dbReference type="ARBA" id="ARBA00022737"/>
    </source>
</evidence>
<feature type="disulfide bond" evidence="10">
    <location>
        <begin position="555"/>
        <end position="573"/>
    </location>
</feature>
<evidence type="ECO:0000256" key="10">
    <source>
        <dbReference type="PROSITE-ProRule" id="PRU00124"/>
    </source>
</evidence>
<feature type="disulfide bond" evidence="10">
    <location>
        <begin position="195"/>
        <end position="213"/>
    </location>
</feature>
<keyword evidence="5" id="KW-0677">Repeat</keyword>
<feature type="disulfide bond" evidence="10">
    <location>
        <begin position="447"/>
        <end position="459"/>
    </location>
</feature>
<evidence type="ECO:0000256" key="9">
    <source>
        <dbReference type="ARBA" id="ARBA00023180"/>
    </source>
</evidence>
<feature type="disulfide bond" evidence="10">
    <location>
        <begin position="499"/>
        <end position="517"/>
    </location>
</feature>
<feature type="disulfide bond" evidence="10">
    <location>
        <begin position="358"/>
        <end position="373"/>
    </location>
</feature>
<dbReference type="EnsemblMetazoa" id="XM_038197535.1">
    <property type="protein sequence ID" value="XP_038053463.1"/>
    <property type="gene ID" value="LOC119725923"/>
</dbReference>
<feature type="disulfide bond" evidence="10">
    <location>
        <begin position="548"/>
        <end position="560"/>
    </location>
</feature>
<feature type="disulfide bond" evidence="10">
    <location>
        <begin position="466"/>
        <end position="481"/>
    </location>
</feature>
<evidence type="ECO:0000256" key="1">
    <source>
        <dbReference type="ARBA" id="ARBA00004167"/>
    </source>
</evidence>
<feature type="disulfide bond" evidence="10">
    <location>
        <begin position="454"/>
        <end position="472"/>
    </location>
</feature>
<feature type="disulfide bond" evidence="10">
    <location>
        <begin position="346"/>
        <end position="364"/>
    </location>
</feature>
<evidence type="ECO:0000256" key="4">
    <source>
        <dbReference type="ARBA" id="ARBA00022729"/>
    </source>
</evidence>
<evidence type="ECO:0000256" key="8">
    <source>
        <dbReference type="ARBA" id="ARBA00023157"/>
    </source>
</evidence>
<feature type="disulfide bond" evidence="10">
    <location>
        <begin position="400"/>
        <end position="418"/>
    </location>
</feature>
<feature type="disulfide bond" evidence="10">
    <location>
        <begin position="207"/>
        <end position="222"/>
    </location>
</feature>
<feature type="disulfide bond" evidence="10">
    <location>
        <begin position="567"/>
        <end position="582"/>
    </location>
</feature>
<dbReference type="SUPFAM" id="SSF57424">
    <property type="entry name" value="LDL receptor-like module"/>
    <property type="match status" value="11"/>
</dbReference>
<comment type="caution">
    <text evidence="10">Lacks conserved residue(s) required for the propagation of feature annotation.</text>
</comment>
<evidence type="ECO:0000256" key="7">
    <source>
        <dbReference type="ARBA" id="ARBA00023136"/>
    </source>
</evidence>
<dbReference type="InterPro" id="IPR050685">
    <property type="entry name" value="LDLR"/>
</dbReference>
<evidence type="ECO:0000313" key="14">
    <source>
        <dbReference type="Proteomes" id="UP000887568"/>
    </source>
</evidence>
<dbReference type="Proteomes" id="UP000887568">
    <property type="component" value="Unplaced"/>
</dbReference>
<feature type="chain" id="PRO_5037793677" evidence="12">
    <location>
        <begin position="23"/>
        <end position="612"/>
    </location>
</feature>
<feature type="disulfide bond" evidence="10">
    <location>
        <begin position="153"/>
        <end position="168"/>
    </location>
</feature>
<dbReference type="PROSITE" id="PS50068">
    <property type="entry name" value="LDLRA_2"/>
    <property type="match status" value="11"/>
</dbReference>
<dbReference type="GO" id="GO:0012505">
    <property type="term" value="C:endomembrane system"/>
    <property type="evidence" value="ECO:0007669"/>
    <property type="project" value="UniProtKB-SubCell"/>
</dbReference>
<dbReference type="SMART" id="SM00192">
    <property type="entry name" value="LDLa"/>
    <property type="match status" value="11"/>
</dbReference>
<dbReference type="OrthoDB" id="10070760at2759"/>
<reference evidence="13" key="1">
    <citation type="submission" date="2022-11" db="UniProtKB">
        <authorList>
            <consortium name="EnsemblMetazoa"/>
        </authorList>
    </citation>
    <scope>IDENTIFICATION</scope>
</reference>
<feature type="disulfide bond" evidence="10">
    <location>
        <begin position="492"/>
        <end position="504"/>
    </location>
</feature>
<feature type="disulfide bond" evidence="10">
    <location>
        <begin position="134"/>
        <end position="146"/>
    </location>
</feature>
<feature type="disulfide bond" evidence="10">
    <location>
        <begin position="339"/>
        <end position="351"/>
    </location>
</feature>
<keyword evidence="9" id="KW-0325">Glycoprotein</keyword>
<feature type="disulfide bond" evidence="10">
    <location>
        <begin position="249"/>
        <end position="267"/>
    </location>
</feature>
<dbReference type="Pfam" id="PF00057">
    <property type="entry name" value="Ldl_recept_a"/>
    <property type="match status" value="11"/>
</dbReference>
<dbReference type="InterPro" id="IPR036055">
    <property type="entry name" value="LDL_receptor-like_sf"/>
</dbReference>
<feature type="disulfide bond" evidence="10">
    <location>
        <begin position="412"/>
        <end position="427"/>
    </location>
</feature>
<sequence length="612" mass="68672">MEATRFVFALIFGLLLIGVCMSRPAKKTNVRRHKAREYEFSAPSQACGFQCNDGSCIPAYWECDGIVDCSNKEDEDHCGGSKSVPASYGIGCPPWMFECYDGTCLPEYVKCNGYNDCSYGEDENWCPSPTPKGCNSYQFTCNDGSCIPSYWLCDGIVDCSNHEDEIGCANKTTNAPYPPDPVTSNYGCPPWMFECYNGTCLPEYVKCNGYIDCSYGEDENWCPNKTTNAPYPPDPVTSNYGCPPWMFECYNGTCLPEYVKCNGYIDCSYGEDENWCPSPTPTKGCNSYQFTCNDGSCIPSYWLCDGIVDCSNHEDEIGCANKTTNAPYPPNPVTSNYGCPPWMFECYNGTCLPEYVKCNGYIDCSYGEDENWCPNKTTNAPYPPNPVTSNYGCPPWMFECYNGTCLPEYVKCNGYIDCSYGEDENWCPNKTTNAPYPPNPVTSNYGCPPWMFECYNGTCLPEYVKCNGYIDCSYGEDENWCPGPTPIYSQGCNPDQFTCDDGKCIPSYWKCDGIVDCSNKEDETGCGNKTTGSPSYEPSYYVTPDYGCPPWMFECYNGTCLPEYVKCNGYIDCSYGEDEYGCNEMSWLERATKRKSTKRARRSGQPQRTHRK</sequence>
<dbReference type="PANTHER" id="PTHR24270:SF8">
    <property type="entry name" value="LD11117P-RELATED"/>
    <property type="match status" value="1"/>
</dbReference>
<feature type="disulfide bond" evidence="10">
    <location>
        <begin position="63"/>
        <end position="78"/>
    </location>
</feature>
<keyword evidence="14" id="KW-1185">Reference proteome</keyword>
<feature type="disulfide bond" evidence="10">
    <location>
        <begin position="51"/>
        <end position="69"/>
    </location>
</feature>
<dbReference type="PANTHER" id="PTHR24270">
    <property type="entry name" value="LOW-DENSITY LIPOPROTEIN RECEPTOR-RELATED"/>
    <property type="match status" value="1"/>
</dbReference>
<feature type="disulfide bond" evidence="10">
    <location>
        <begin position="304"/>
        <end position="319"/>
    </location>
</feature>
<dbReference type="GO" id="GO:0005886">
    <property type="term" value="C:plasma membrane"/>
    <property type="evidence" value="ECO:0007669"/>
    <property type="project" value="TreeGrafter"/>
</dbReference>
<evidence type="ECO:0000256" key="6">
    <source>
        <dbReference type="ARBA" id="ARBA00022989"/>
    </source>
</evidence>
<protein>
    <submittedName>
        <fullName evidence="13">Uncharacterized protein</fullName>
    </submittedName>
</protein>
<proteinExistence type="predicted"/>
<feature type="signal peptide" evidence="12">
    <location>
        <begin position="1"/>
        <end position="22"/>
    </location>
</feature>
<dbReference type="FunFam" id="4.10.400.10:FF:000034">
    <property type="entry name" value="Low-density lipoprotein receptor-related protein 2"/>
    <property type="match status" value="3"/>
</dbReference>
<feature type="disulfide bond" evidence="10">
    <location>
        <begin position="292"/>
        <end position="310"/>
    </location>
</feature>
<feature type="disulfide bond" evidence="10">
    <location>
        <begin position="511"/>
        <end position="526"/>
    </location>
</feature>
<feature type="disulfide bond" evidence="10">
    <location>
        <begin position="261"/>
        <end position="276"/>
    </location>
</feature>
<dbReference type="GO" id="GO:0016192">
    <property type="term" value="P:vesicle-mediated transport"/>
    <property type="evidence" value="ECO:0007669"/>
    <property type="project" value="UniProtKB-ARBA"/>
</dbReference>
<dbReference type="OMA" id="LSVESHC"/>
<organism evidence="13 14">
    <name type="scientific">Patiria miniata</name>
    <name type="common">Bat star</name>
    <name type="synonym">Asterina miniata</name>
    <dbReference type="NCBI Taxonomy" id="46514"/>
    <lineage>
        <taxon>Eukaryota</taxon>
        <taxon>Metazoa</taxon>
        <taxon>Echinodermata</taxon>
        <taxon>Eleutherozoa</taxon>
        <taxon>Asterozoa</taxon>
        <taxon>Asteroidea</taxon>
        <taxon>Valvatacea</taxon>
        <taxon>Valvatida</taxon>
        <taxon>Asterinidae</taxon>
        <taxon>Patiria</taxon>
    </lineage>
</organism>
<feature type="disulfide bond" evidence="10">
    <location>
        <begin position="99"/>
        <end position="117"/>
    </location>
</feature>
<evidence type="ECO:0000256" key="12">
    <source>
        <dbReference type="SAM" id="SignalP"/>
    </source>
</evidence>
<name>A0A913ZNU4_PATMI</name>
<feature type="region of interest" description="Disordered" evidence="11">
    <location>
        <begin position="593"/>
        <end position="612"/>
    </location>
</feature>
<feature type="disulfide bond" evidence="10">
    <location>
        <begin position="285"/>
        <end position="297"/>
    </location>
</feature>
<feature type="disulfide bond" evidence="10">
    <location>
        <begin position="242"/>
        <end position="254"/>
    </location>
</feature>
<keyword evidence="6" id="KW-1133">Transmembrane helix</keyword>
<dbReference type="CDD" id="cd00112">
    <property type="entry name" value="LDLa"/>
    <property type="match status" value="11"/>
</dbReference>
<dbReference type="InterPro" id="IPR023415">
    <property type="entry name" value="LDLR_class-A_CS"/>
</dbReference>
<keyword evidence="3" id="KW-0812">Transmembrane</keyword>
<dbReference type="GeneID" id="119725923"/>
<comment type="subcellular location">
    <subcellularLocation>
        <location evidence="2">Endomembrane system</location>
    </subcellularLocation>
    <subcellularLocation>
        <location evidence="1">Membrane</location>
        <topology evidence="1">Single-pass membrane protein</topology>
    </subcellularLocation>
</comment>
<evidence type="ECO:0000256" key="3">
    <source>
        <dbReference type="ARBA" id="ARBA00022692"/>
    </source>
</evidence>
<keyword evidence="8 10" id="KW-1015">Disulfide bond</keyword>
<feature type="disulfide bond" evidence="10">
    <location>
        <begin position="92"/>
        <end position="104"/>
    </location>
</feature>
<dbReference type="PROSITE" id="PS01209">
    <property type="entry name" value="LDLRA_1"/>
    <property type="match status" value="7"/>
</dbReference>
<dbReference type="AlphaFoldDB" id="A0A913ZNU4"/>
<feature type="disulfide bond" evidence="10">
    <location>
        <begin position="141"/>
        <end position="159"/>
    </location>
</feature>
<feature type="disulfide bond" evidence="10">
    <location>
        <begin position="188"/>
        <end position="200"/>
    </location>
</feature>